<dbReference type="AlphaFoldDB" id="A0A168CN79"/>
<dbReference type="EMBL" id="AZGY01000007">
    <property type="protein sequence ID" value="KZZ96814.1"/>
    <property type="molecule type" value="Genomic_DNA"/>
</dbReference>
<evidence type="ECO:0000313" key="4">
    <source>
        <dbReference type="Proteomes" id="UP000078544"/>
    </source>
</evidence>
<dbReference type="Proteomes" id="UP000078544">
    <property type="component" value="Unassembled WGS sequence"/>
</dbReference>
<feature type="region of interest" description="Disordered" evidence="1">
    <location>
        <begin position="1"/>
        <end position="32"/>
    </location>
</feature>
<keyword evidence="2" id="KW-0812">Transmembrane</keyword>
<feature type="transmembrane region" description="Helical" evidence="2">
    <location>
        <begin position="72"/>
        <end position="97"/>
    </location>
</feature>
<keyword evidence="2" id="KW-0472">Membrane</keyword>
<evidence type="ECO:0000256" key="2">
    <source>
        <dbReference type="SAM" id="Phobius"/>
    </source>
</evidence>
<organism evidence="3 4">
    <name type="scientific">Moelleriella libera RCEF 2490</name>
    <dbReference type="NCBI Taxonomy" id="1081109"/>
    <lineage>
        <taxon>Eukaryota</taxon>
        <taxon>Fungi</taxon>
        <taxon>Dikarya</taxon>
        <taxon>Ascomycota</taxon>
        <taxon>Pezizomycotina</taxon>
        <taxon>Sordariomycetes</taxon>
        <taxon>Hypocreomycetidae</taxon>
        <taxon>Hypocreales</taxon>
        <taxon>Clavicipitaceae</taxon>
        <taxon>Moelleriella</taxon>
    </lineage>
</organism>
<protein>
    <submittedName>
        <fullName evidence="3">Uncharacterized protein</fullName>
    </submittedName>
</protein>
<feature type="compositionally biased region" description="Basic and acidic residues" evidence="1">
    <location>
        <begin position="172"/>
        <end position="192"/>
    </location>
</feature>
<feature type="compositionally biased region" description="Basic residues" evidence="1">
    <location>
        <begin position="9"/>
        <end position="24"/>
    </location>
</feature>
<keyword evidence="4" id="KW-1185">Reference proteome</keyword>
<keyword evidence="2" id="KW-1133">Transmembrane helix</keyword>
<reference evidence="3 4" key="1">
    <citation type="journal article" date="2016" name="Genome Biol. Evol.">
        <title>Divergent and convergent evolution of fungal pathogenicity.</title>
        <authorList>
            <person name="Shang Y."/>
            <person name="Xiao G."/>
            <person name="Zheng P."/>
            <person name="Cen K."/>
            <person name="Zhan S."/>
            <person name="Wang C."/>
        </authorList>
    </citation>
    <scope>NUCLEOTIDE SEQUENCE [LARGE SCALE GENOMIC DNA]</scope>
    <source>
        <strain evidence="3 4">RCEF 2490</strain>
    </source>
</reference>
<feature type="region of interest" description="Disordered" evidence="1">
    <location>
        <begin position="217"/>
        <end position="279"/>
    </location>
</feature>
<proteinExistence type="predicted"/>
<evidence type="ECO:0000256" key="1">
    <source>
        <dbReference type="SAM" id="MobiDB-lite"/>
    </source>
</evidence>
<gene>
    <name evidence="3" type="ORF">AAL_04043</name>
</gene>
<name>A0A168CN79_9HYPO</name>
<accession>A0A168CN79</accession>
<comment type="caution">
    <text evidence="3">The sequence shown here is derived from an EMBL/GenBank/DDBJ whole genome shotgun (WGS) entry which is preliminary data.</text>
</comment>
<sequence length="279" mass="30973">MARQERTGKHAHGQHARRHVHQAHGARGNRQIQHIRSQVPRQARQLPPRLLPGPPFHGIIIPGLCRRRRRDLFHLLAVSALPRLLLTTTTITTTIILPTRLAVIPRNCRGGVWSSSSSTRRQYPGHLERCAQNRTHQCREPQPLRLLVQLLRGLVPKDAHVLHAQQVRQRQRLHEPENAKERGGHDAKPRLERAAAAAAAAAAAGGVVAVLVGGGGGGGRRPPGLEAVETPKQPDRAARQVQRRREAQHARAGGRACRVRCERERARQQGRTGREDEAD</sequence>
<feature type="compositionally biased region" description="Basic and acidic residues" evidence="1">
    <location>
        <begin position="232"/>
        <end position="249"/>
    </location>
</feature>
<feature type="region of interest" description="Disordered" evidence="1">
    <location>
        <begin position="166"/>
        <end position="192"/>
    </location>
</feature>
<feature type="compositionally biased region" description="Basic and acidic residues" evidence="1">
    <location>
        <begin position="259"/>
        <end position="279"/>
    </location>
</feature>
<evidence type="ECO:0000313" key="3">
    <source>
        <dbReference type="EMBL" id="KZZ96814.1"/>
    </source>
</evidence>